<gene>
    <name evidence="1" type="ORF">PXEA_LOCUS7764</name>
</gene>
<dbReference type="AlphaFoldDB" id="A0A448WL02"/>
<keyword evidence="2" id="KW-1185">Reference proteome</keyword>
<dbReference type="EMBL" id="CAAALY010020765">
    <property type="protein sequence ID" value="VEL14324.1"/>
    <property type="molecule type" value="Genomic_DNA"/>
</dbReference>
<dbReference type="Proteomes" id="UP000784294">
    <property type="component" value="Unassembled WGS sequence"/>
</dbReference>
<sequence>MRLSDCSDWLDAYLFSSEYASTHASESDCCHSRPAHDSGTSFRESNAASIHEGSDVGGDDVELHATCRLNGACESVHLSGQGEVADRFLRGLTVANLMALLINFYAPELAPTEGKFCVSADK</sequence>
<comment type="caution">
    <text evidence="1">The sequence shown here is derived from an EMBL/GenBank/DDBJ whole genome shotgun (WGS) entry which is preliminary data.</text>
</comment>
<name>A0A448WL02_9PLAT</name>
<protein>
    <submittedName>
        <fullName evidence="1">Uncharacterized protein</fullName>
    </submittedName>
</protein>
<reference evidence="1" key="1">
    <citation type="submission" date="2018-11" db="EMBL/GenBank/DDBJ databases">
        <authorList>
            <consortium name="Pathogen Informatics"/>
        </authorList>
    </citation>
    <scope>NUCLEOTIDE SEQUENCE</scope>
</reference>
<proteinExistence type="predicted"/>
<dbReference type="OrthoDB" id="6252030at2759"/>
<organism evidence="1 2">
    <name type="scientific">Protopolystoma xenopodis</name>
    <dbReference type="NCBI Taxonomy" id="117903"/>
    <lineage>
        <taxon>Eukaryota</taxon>
        <taxon>Metazoa</taxon>
        <taxon>Spiralia</taxon>
        <taxon>Lophotrochozoa</taxon>
        <taxon>Platyhelminthes</taxon>
        <taxon>Monogenea</taxon>
        <taxon>Polyopisthocotylea</taxon>
        <taxon>Polystomatidea</taxon>
        <taxon>Polystomatidae</taxon>
        <taxon>Protopolystoma</taxon>
    </lineage>
</organism>
<evidence type="ECO:0000313" key="1">
    <source>
        <dbReference type="EMBL" id="VEL14324.1"/>
    </source>
</evidence>
<accession>A0A448WL02</accession>
<evidence type="ECO:0000313" key="2">
    <source>
        <dbReference type="Proteomes" id="UP000784294"/>
    </source>
</evidence>